<proteinExistence type="predicted"/>
<evidence type="ECO:0000256" key="1">
    <source>
        <dbReference type="SAM" id="Phobius"/>
    </source>
</evidence>
<accession>A0A1N6N7A1</accession>
<dbReference type="EMBL" id="FTMS01000001">
    <property type="protein sequence ID" value="SIP87943.1"/>
    <property type="molecule type" value="Genomic_DNA"/>
</dbReference>
<evidence type="ECO:0000313" key="3">
    <source>
        <dbReference type="EMBL" id="SIP87943.1"/>
    </source>
</evidence>
<feature type="chain" id="PRO_5009937203" evidence="2">
    <location>
        <begin position="28"/>
        <end position="99"/>
    </location>
</feature>
<gene>
    <name evidence="3" type="ORF">SAMN05920897_10190</name>
</gene>
<dbReference type="RefSeq" id="WP_076487325.1">
    <property type="nucleotide sequence ID" value="NZ_FTMS01000001.1"/>
</dbReference>
<name>A0A1N6N7A1_9SPIO</name>
<keyword evidence="1" id="KW-0472">Membrane</keyword>
<keyword evidence="1" id="KW-1133">Transmembrane helix</keyword>
<evidence type="ECO:0000256" key="2">
    <source>
        <dbReference type="SAM" id="SignalP"/>
    </source>
</evidence>
<dbReference type="Proteomes" id="UP000186400">
    <property type="component" value="Unassembled WGS sequence"/>
</dbReference>
<organism evidence="3 4">
    <name type="scientific">Alkalispirochaeta americana</name>
    <dbReference type="NCBI Taxonomy" id="159291"/>
    <lineage>
        <taxon>Bacteria</taxon>
        <taxon>Pseudomonadati</taxon>
        <taxon>Spirochaetota</taxon>
        <taxon>Spirochaetia</taxon>
        <taxon>Spirochaetales</taxon>
        <taxon>Spirochaetaceae</taxon>
        <taxon>Alkalispirochaeta</taxon>
    </lineage>
</organism>
<keyword evidence="1" id="KW-0812">Transmembrane</keyword>
<dbReference type="OrthoDB" id="9925694at2"/>
<dbReference type="AlphaFoldDB" id="A0A1N6N7A1"/>
<feature type="transmembrane region" description="Helical" evidence="1">
    <location>
        <begin position="68"/>
        <end position="89"/>
    </location>
</feature>
<evidence type="ECO:0000313" key="4">
    <source>
        <dbReference type="Proteomes" id="UP000186400"/>
    </source>
</evidence>
<reference evidence="3 4" key="1">
    <citation type="submission" date="2017-01" db="EMBL/GenBank/DDBJ databases">
        <authorList>
            <person name="Mah S.A."/>
            <person name="Swanson W.J."/>
            <person name="Moy G.W."/>
            <person name="Vacquier V.D."/>
        </authorList>
    </citation>
    <scope>NUCLEOTIDE SEQUENCE [LARGE SCALE GENOMIC DNA]</scope>
    <source>
        <strain evidence="3 4">ASpG1</strain>
    </source>
</reference>
<sequence>MPGKNRTLFVGALVLLLVLLSSGIAFAETVQPPQTGEEALITAVERLDEWRTWEIRRELHRIHHHLEYMPIMVFTHVGILLILVAFLGIKIKEMKKPQS</sequence>
<keyword evidence="4" id="KW-1185">Reference proteome</keyword>
<feature type="signal peptide" evidence="2">
    <location>
        <begin position="1"/>
        <end position="27"/>
    </location>
</feature>
<keyword evidence="2" id="KW-0732">Signal</keyword>
<protein>
    <submittedName>
        <fullName evidence="3">Uncharacterized protein</fullName>
    </submittedName>
</protein>